<keyword evidence="2" id="KW-1133">Transmembrane helix</keyword>
<name>A0A1D1ZAS3_9ARAE</name>
<feature type="compositionally biased region" description="Pro residues" evidence="1">
    <location>
        <begin position="44"/>
        <end position="53"/>
    </location>
</feature>
<feature type="non-terminal residue" evidence="4">
    <location>
        <position position="1"/>
    </location>
</feature>
<protein>
    <submittedName>
        <fullName evidence="4">Uncharacterized protein</fullName>
    </submittedName>
</protein>
<proteinExistence type="predicted"/>
<dbReference type="EMBL" id="GDJX01003956">
    <property type="protein sequence ID" value="JAT63980.1"/>
    <property type="molecule type" value="Transcribed_RNA"/>
</dbReference>
<organism evidence="4">
    <name type="scientific">Anthurium amnicola</name>
    <dbReference type="NCBI Taxonomy" id="1678845"/>
    <lineage>
        <taxon>Eukaryota</taxon>
        <taxon>Viridiplantae</taxon>
        <taxon>Streptophyta</taxon>
        <taxon>Embryophyta</taxon>
        <taxon>Tracheophyta</taxon>
        <taxon>Spermatophyta</taxon>
        <taxon>Magnoliopsida</taxon>
        <taxon>Liliopsida</taxon>
        <taxon>Araceae</taxon>
        <taxon>Pothoideae</taxon>
        <taxon>Potheae</taxon>
        <taxon>Anthurium</taxon>
    </lineage>
</organism>
<evidence type="ECO:0000256" key="3">
    <source>
        <dbReference type="SAM" id="SignalP"/>
    </source>
</evidence>
<feature type="chain" id="PRO_5008900865" evidence="3">
    <location>
        <begin position="18"/>
        <end position="138"/>
    </location>
</feature>
<sequence>FFLLYLRPKSLFHFALSLSLLYSGKMGSSSHPGPAGDLPQVEKAPPPPTPHPAAPTSGNNKKSHAGHLAAQREKAPPLPVPQVAAPSGKFAACTCLRGASCGCACSCRLAIVTSCVALLAAAFCVYWLTLLVHKLMAA</sequence>
<keyword evidence="2" id="KW-0812">Transmembrane</keyword>
<accession>A0A1D1ZAS3</accession>
<feature type="signal peptide" evidence="3">
    <location>
        <begin position="1"/>
        <end position="17"/>
    </location>
</feature>
<reference evidence="4" key="1">
    <citation type="submission" date="2015-07" db="EMBL/GenBank/DDBJ databases">
        <title>Transcriptome Assembly of Anthurium amnicola.</title>
        <authorList>
            <person name="Suzuki J."/>
        </authorList>
    </citation>
    <scope>NUCLEOTIDE SEQUENCE</scope>
</reference>
<keyword evidence="3" id="KW-0732">Signal</keyword>
<feature type="transmembrane region" description="Helical" evidence="2">
    <location>
        <begin position="109"/>
        <end position="132"/>
    </location>
</feature>
<evidence type="ECO:0000256" key="2">
    <source>
        <dbReference type="SAM" id="Phobius"/>
    </source>
</evidence>
<evidence type="ECO:0000313" key="4">
    <source>
        <dbReference type="EMBL" id="JAT63980.1"/>
    </source>
</evidence>
<gene>
    <name evidence="4" type="ORF">g.36802</name>
</gene>
<dbReference type="AlphaFoldDB" id="A0A1D1ZAS3"/>
<keyword evidence="2" id="KW-0472">Membrane</keyword>
<evidence type="ECO:0000256" key="1">
    <source>
        <dbReference type="SAM" id="MobiDB-lite"/>
    </source>
</evidence>
<feature type="region of interest" description="Disordered" evidence="1">
    <location>
        <begin position="31"/>
        <end position="80"/>
    </location>
</feature>